<dbReference type="InterPro" id="IPR009394">
    <property type="entry name" value="MmcB-like"/>
</dbReference>
<evidence type="ECO:0000313" key="1">
    <source>
        <dbReference type="EMBL" id="MQT13855.1"/>
    </source>
</evidence>
<name>A0A6A7Y562_9HYPH</name>
<evidence type="ECO:0000313" key="2">
    <source>
        <dbReference type="Proteomes" id="UP000332515"/>
    </source>
</evidence>
<dbReference type="EMBL" id="VWNA01000001">
    <property type="protein sequence ID" value="MQT13855.1"/>
    <property type="molecule type" value="Genomic_DNA"/>
</dbReference>
<keyword evidence="2" id="KW-1185">Reference proteome</keyword>
<reference evidence="1 2" key="1">
    <citation type="submission" date="2019-09" db="EMBL/GenBank/DDBJ databases">
        <title>Segnochrobactrum spirostomi gen. nov., sp. nov., isolated from the ciliate Spirostomum cf. yagiui and description of a novel family, Segnochrobactraceae fam. nov. within the order Rhizobiales of the class Alphaproteobacteria.</title>
        <authorList>
            <person name="Akter S."/>
            <person name="Shazib S.U.A."/>
            <person name="Shin M.K."/>
        </authorList>
    </citation>
    <scope>NUCLEOTIDE SEQUENCE [LARGE SCALE GENOMIC DNA]</scope>
    <source>
        <strain evidence="1 2">Sp-1</strain>
    </source>
</reference>
<dbReference type="PIRSF" id="PIRSF031796">
    <property type="entry name" value="UPC031796"/>
    <property type="match status" value="1"/>
</dbReference>
<organism evidence="1 2">
    <name type="scientific">Segnochrobactrum spirostomi</name>
    <dbReference type="NCBI Taxonomy" id="2608987"/>
    <lineage>
        <taxon>Bacteria</taxon>
        <taxon>Pseudomonadati</taxon>
        <taxon>Pseudomonadota</taxon>
        <taxon>Alphaproteobacteria</taxon>
        <taxon>Hyphomicrobiales</taxon>
        <taxon>Segnochrobactraceae</taxon>
        <taxon>Segnochrobactrum</taxon>
    </lineage>
</organism>
<dbReference type="AlphaFoldDB" id="A0A6A7Y562"/>
<proteinExistence type="predicted"/>
<protein>
    <submittedName>
        <fullName evidence="1">MmcB family DNA repair protein</fullName>
    </submittedName>
</protein>
<accession>A0A6A7Y562</accession>
<dbReference type="RefSeq" id="WP_153487015.1">
    <property type="nucleotide sequence ID" value="NZ_VWNA01000001.1"/>
</dbReference>
<comment type="caution">
    <text evidence="1">The sequence shown here is derived from an EMBL/GenBank/DDBJ whole genome shotgun (WGS) entry which is preliminary data.</text>
</comment>
<dbReference type="Proteomes" id="UP000332515">
    <property type="component" value="Unassembled WGS sequence"/>
</dbReference>
<sequence length="164" mass="17848">MAGFRSFAAADPLIDGRQSETALRVRRGIGRLLRAHGFAMIAELPLASGRRADLIALGATGEVLIVEIKSSIADFRADAKWPDYRRHCDRLFFATVPEVPAEIFPEEAGLMVTDGHEAAILREAPLHPMPGATRKALLLRFAQAAARRLHDLADPGAAAFDRLL</sequence>
<dbReference type="Pfam" id="PF06319">
    <property type="entry name" value="MmcB-like"/>
    <property type="match status" value="1"/>
</dbReference>
<gene>
    <name evidence="1" type="ORF">F0357_14645</name>
</gene>